<accession>A0A972H1L1</accession>
<dbReference type="Proteomes" id="UP000641588">
    <property type="component" value="Unassembled WGS sequence"/>
</dbReference>
<sequence>MKQSLFILAIAAYLCSAFYPMELLQWVISIACLLIVILVFPSVKRFVQGMGIVFLGIGALLLIMNGAPWISFISSFGNMLNILSLFALLPLIALPIELGQYASRIQLIIQSKIKHSGLLYTITSGLSYILSSFMNLATLPMMYHTIRPSLDLYPIEKKERFISRAITHGYSMPIVWTPVAPIVGIIVEMTGVAWSSILPIVIPFSLLGLVLDGFMGKWIANRRQKLLGQTVLNEIAASREVLLESGQRQPGGLKASHPIQILIAILIFNSLISLLENYSHFSFLLLVSVSVIPFAFLWSLMLGKGRLFIKRSRSLLPEHLLRMKEQFFVFLSAGFMISAIQTTGAGHFINSWIIGVKDMVGADLFLLFIPLIPLILAFVGLHPAVALALAGESLNPNALGISVELTAIAMLTGAAAAFMVGPYNATAGMMAGLSGQSSYRVSNWNIPFTAAYLLMAMLLLLILKKVG</sequence>
<feature type="transmembrane region" description="Helical" evidence="1">
    <location>
        <begin position="197"/>
        <end position="215"/>
    </location>
</feature>
<evidence type="ECO:0000256" key="1">
    <source>
        <dbReference type="SAM" id="Phobius"/>
    </source>
</evidence>
<feature type="transmembrane region" description="Helical" evidence="1">
    <location>
        <begin position="327"/>
        <end position="353"/>
    </location>
</feature>
<protein>
    <submittedName>
        <fullName evidence="2">Uncharacterized protein</fullName>
    </submittedName>
</protein>
<comment type="caution">
    <text evidence="2">The sequence shown here is derived from an EMBL/GenBank/DDBJ whole genome shotgun (WGS) entry which is preliminary data.</text>
</comment>
<feature type="transmembrane region" description="Helical" evidence="1">
    <location>
        <begin position="76"/>
        <end position="96"/>
    </location>
</feature>
<organism evidence="2 3">
    <name type="scientific">Paenibacillus foliorum</name>
    <dbReference type="NCBI Taxonomy" id="2654974"/>
    <lineage>
        <taxon>Bacteria</taxon>
        <taxon>Bacillati</taxon>
        <taxon>Bacillota</taxon>
        <taxon>Bacilli</taxon>
        <taxon>Bacillales</taxon>
        <taxon>Paenibacillaceae</taxon>
        <taxon>Paenibacillus</taxon>
    </lineage>
</organism>
<feature type="transmembrane region" description="Helical" evidence="1">
    <location>
        <begin position="117"/>
        <end position="143"/>
    </location>
</feature>
<proteinExistence type="predicted"/>
<evidence type="ECO:0000313" key="2">
    <source>
        <dbReference type="EMBL" id="NOU97772.1"/>
    </source>
</evidence>
<feature type="transmembrane region" description="Helical" evidence="1">
    <location>
        <begin position="365"/>
        <end position="389"/>
    </location>
</feature>
<feature type="transmembrane region" description="Helical" evidence="1">
    <location>
        <begin position="401"/>
        <end position="424"/>
    </location>
</feature>
<keyword evidence="1" id="KW-1133">Transmembrane helix</keyword>
<feature type="transmembrane region" description="Helical" evidence="1">
    <location>
        <begin position="50"/>
        <end position="70"/>
    </location>
</feature>
<name>A0A972H1L1_9BACL</name>
<gene>
    <name evidence="2" type="ORF">GC093_31755</name>
</gene>
<dbReference type="AlphaFoldDB" id="A0A972H1L1"/>
<dbReference type="EMBL" id="WHOD01000121">
    <property type="protein sequence ID" value="NOU97772.1"/>
    <property type="molecule type" value="Genomic_DNA"/>
</dbReference>
<feature type="transmembrane region" description="Helical" evidence="1">
    <location>
        <begin position="258"/>
        <end position="275"/>
    </location>
</feature>
<feature type="transmembrane region" description="Helical" evidence="1">
    <location>
        <begin position="444"/>
        <end position="463"/>
    </location>
</feature>
<feature type="transmembrane region" description="Helical" evidence="1">
    <location>
        <begin position="281"/>
        <end position="303"/>
    </location>
</feature>
<keyword evidence="1" id="KW-0472">Membrane</keyword>
<evidence type="ECO:0000313" key="3">
    <source>
        <dbReference type="Proteomes" id="UP000641588"/>
    </source>
</evidence>
<reference evidence="2" key="1">
    <citation type="submission" date="2019-10" db="EMBL/GenBank/DDBJ databases">
        <title>Description of Paenibacillus glebae sp. nov.</title>
        <authorList>
            <person name="Carlier A."/>
            <person name="Qi S."/>
        </authorList>
    </citation>
    <scope>NUCLEOTIDE SEQUENCE</scope>
    <source>
        <strain evidence="2">LMG 31456</strain>
    </source>
</reference>
<keyword evidence="1" id="KW-0812">Transmembrane</keyword>
<keyword evidence="3" id="KW-1185">Reference proteome</keyword>
<feature type="transmembrane region" description="Helical" evidence="1">
    <location>
        <begin position="26"/>
        <end position="43"/>
    </location>
</feature>